<dbReference type="KEGG" id="hfl:PUV54_15065"/>
<reference evidence="1" key="1">
    <citation type="submission" date="2023-02" db="EMBL/GenBank/DDBJ databases">
        <title>Genome sequence of Hyphococcus flavus.</title>
        <authorList>
            <person name="Rong J.-C."/>
            <person name="Zhao Q."/>
            <person name="Yi M."/>
            <person name="Wu J.-Y."/>
        </authorList>
    </citation>
    <scope>NUCLEOTIDE SEQUENCE</scope>
    <source>
        <strain evidence="1">MCCC 1K03223</strain>
    </source>
</reference>
<gene>
    <name evidence="1" type="ORF">PUV54_15065</name>
</gene>
<evidence type="ECO:0000313" key="1">
    <source>
        <dbReference type="EMBL" id="WDI33261.1"/>
    </source>
</evidence>
<evidence type="ECO:0000313" key="2">
    <source>
        <dbReference type="Proteomes" id="UP001214043"/>
    </source>
</evidence>
<keyword evidence="2" id="KW-1185">Reference proteome</keyword>
<name>A0AAE9ZLC9_9PROT</name>
<dbReference type="Proteomes" id="UP001214043">
    <property type="component" value="Chromosome"/>
</dbReference>
<proteinExistence type="predicted"/>
<protein>
    <submittedName>
        <fullName evidence="1">Uncharacterized protein</fullName>
    </submittedName>
</protein>
<dbReference type="RefSeq" id="WP_274495237.1">
    <property type="nucleotide sequence ID" value="NZ_CP118166.1"/>
</dbReference>
<sequence>MALQIWRHGRLAVYLDPPDAPKESLRSILACRIDGLSEGEQATWRASFPGVMLPGSDALIADFPYKNYASFFLAPMKVYPELQKRMLAEGREGAVAIEEYGVIGESERIRIIMPVGIERTAYQPLMDAF</sequence>
<dbReference type="EMBL" id="CP118166">
    <property type="protein sequence ID" value="WDI33261.1"/>
    <property type="molecule type" value="Genomic_DNA"/>
</dbReference>
<accession>A0AAE9ZLC9</accession>
<organism evidence="1 2">
    <name type="scientific">Hyphococcus flavus</name>
    <dbReference type="NCBI Taxonomy" id="1866326"/>
    <lineage>
        <taxon>Bacteria</taxon>
        <taxon>Pseudomonadati</taxon>
        <taxon>Pseudomonadota</taxon>
        <taxon>Alphaproteobacteria</taxon>
        <taxon>Parvularculales</taxon>
        <taxon>Parvularculaceae</taxon>
        <taxon>Hyphococcus</taxon>
    </lineage>
</organism>
<dbReference type="AlphaFoldDB" id="A0AAE9ZLC9"/>